<dbReference type="EMBL" id="FSRC01000001">
    <property type="protein sequence ID" value="SIN81190.1"/>
    <property type="molecule type" value="Genomic_DNA"/>
</dbReference>
<evidence type="ECO:0000256" key="3">
    <source>
        <dbReference type="ARBA" id="ARBA00022737"/>
    </source>
</evidence>
<dbReference type="STRING" id="226505.SAMN05444394_2026"/>
<keyword evidence="6" id="KW-1185">Reference proteome</keyword>
<keyword evidence="2 5" id="KW-0808">Transferase</keyword>
<accession>A0A1N6EDV8</accession>
<dbReference type="PANTHER" id="PTHR43300:SF4">
    <property type="entry name" value="ACYL-[ACYL-CARRIER-PROTEIN]--UDP-N-ACETYLGLUCOSAMINE O-ACYLTRANSFERASE"/>
    <property type="match status" value="1"/>
</dbReference>
<proteinExistence type="inferred from homology"/>
<organism evidence="5 6">
    <name type="scientific">Algoriphagus halophilus</name>
    <dbReference type="NCBI Taxonomy" id="226505"/>
    <lineage>
        <taxon>Bacteria</taxon>
        <taxon>Pseudomonadati</taxon>
        <taxon>Bacteroidota</taxon>
        <taxon>Cytophagia</taxon>
        <taxon>Cytophagales</taxon>
        <taxon>Cyclobacteriaceae</taxon>
        <taxon>Algoriphagus</taxon>
    </lineage>
</organism>
<dbReference type="AlphaFoldDB" id="A0A1N6EDV8"/>
<evidence type="ECO:0000313" key="6">
    <source>
        <dbReference type="Proteomes" id="UP000185221"/>
    </source>
</evidence>
<dbReference type="Gene3D" id="2.160.10.10">
    <property type="entry name" value="Hexapeptide repeat proteins"/>
    <property type="match status" value="1"/>
</dbReference>
<keyword evidence="4" id="KW-0012">Acyltransferase</keyword>
<evidence type="ECO:0000256" key="1">
    <source>
        <dbReference type="ARBA" id="ARBA00007274"/>
    </source>
</evidence>
<evidence type="ECO:0000313" key="5">
    <source>
        <dbReference type="EMBL" id="SIN81190.1"/>
    </source>
</evidence>
<evidence type="ECO:0000256" key="4">
    <source>
        <dbReference type="ARBA" id="ARBA00023315"/>
    </source>
</evidence>
<dbReference type="InterPro" id="IPR011004">
    <property type="entry name" value="Trimer_LpxA-like_sf"/>
</dbReference>
<dbReference type="InterPro" id="IPR001451">
    <property type="entry name" value="Hexapep"/>
</dbReference>
<dbReference type="RefSeq" id="WP_074224692.1">
    <property type="nucleotide sequence ID" value="NZ_FSRC01000001.1"/>
</dbReference>
<reference evidence="6" key="1">
    <citation type="submission" date="2016-11" db="EMBL/GenBank/DDBJ databases">
        <authorList>
            <person name="Varghese N."/>
            <person name="Submissions S."/>
        </authorList>
    </citation>
    <scope>NUCLEOTIDE SEQUENCE [LARGE SCALE GENOMIC DNA]</scope>
    <source>
        <strain evidence="6">DSM 15292</strain>
    </source>
</reference>
<dbReference type="CDD" id="cd03358">
    <property type="entry name" value="LbH_WxcM_N_like"/>
    <property type="match status" value="1"/>
</dbReference>
<dbReference type="Proteomes" id="UP000185221">
    <property type="component" value="Unassembled WGS sequence"/>
</dbReference>
<gene>
    <name evidence="5" type="ORF">SAMN05444394_2026</name>
</gene>
<dbReference type="Pfam" id="PF00132">
    <property type="entry name" value="Hexapep"/>
    <property type="match status" value="2"/>
</dbReference>
<dbReference type="InterPro" id="IPR018357">
    <property type="entry name" value="Hexapep_transf_CS"/>
</dbReference>
<dbReference type="InterPro" id="IPR050179">
    <property type="entry name" value="Trans_hexapeptide_repeat"/>
</dbReference>
<dbReference type="GO" id="GO:0016746">
    <property type="term" value="F:acyltransferase activity"/>
    <property type="evidence" value="ECO:0007669"/>
    <property type="project" value="UniProtKB-KW"/>
</dbReference>
<comment type="similarity">
    <text evidence="1">Belongs to the transferase hexapeptide repeat family.</text>
</comment>
<evidence type="ECO:0000256" key="2">
    <source>
        <dbReference type="ARBA" id="ARBA00022679"/>
    </source>
</evidence>
<keyword evidence="3" id="KW-0677">Repeat</keyword>
<dbReference type="PANTHER" id="PTHR43300">
    <property type="entry name" value="ACETYLTRANSFERASE"/>
    <property type="match status" value="1"/>
</dbReference>
<sequence length="155" mass="16871">MIHPLADVQTKKIGENTRIWQYAVVLQGASIGKDCNVNCHTFIENDVLIGDRVTVKSGVFLWDGLTVEDDVFIGPNVTFTNDKYPRSKQYPDEFQRTVIRKGASIGAASVILGGCTIGENSMVGAGSLVTHDVPPNTLVMGRPARVVRKLVEDAE</sequence>
<protein>
    <submittedName>
        <fullName evidence="5">Carbonic anhydrase or acetyltransferase, isoleucine patch superfamily</fullName>
    </submittedName>
</protein>
<dbReference type="OrthoDB" id="9801697at2"/>
<name>A0A1N6EDV8_9BACT</name>
<dbReference type="PROSITE" id="PS00101">
    <property type="entry name" value="HEXAPEP_TRANSFERASES"/>
    <property type="match status" value="1"/>
</dbReference>
<dbReference type="SUPFAM" id="SSF51161">
    <property type="entry name" value="Trimeric LpxA-like enzymes"/>
    <property type="match status" value="1"/>
</dbReference>